<keyword evidence="2 10" id="KW-0328">Glycosyltransferase</keyword>
<keyword evidence="6 10" id="KW-0521">NADP</keyword>
<dbReference type="OrthoDB" id="423533at2759"/>
<dbReference type="InterPro" id="IPR050999">
    <property type="entry name" value="ADP-ribosyltransferase_ARG"/>
</dbReference>
<dbReference type="SUPFAM" id="SSF56399">
    <property type="entry name" value="ADP-ribosylation"/>
    <property type="match status" value="1"/>
</dbReference>
<dbReference type="PANTHER" id="PTHR10339">
    <property type="entry name" value="ADP-RIBOSYLTRANSFERASE"/>
    <property type="match status" value="1"/>
</dbReference>
<dbReference type="AlphaFoldDB" id="A0A6I9PEX2"/>
<accession>A0A6I9PEX2</accession>
<dbReference type="GO" id="GO:0016779">
    <property type="term" value="F:nucleotidyltransferase activity"/>
    <property type="evidence" value="ECO:0007669"/>
    <property type="project" value="UniProtKB-KW"/>
</dbReference>
<evidence type="ECO:0000256" key="6">
    <source>
        <dbReference type="ARBA" id="ARBA00022857"/>
    </source>
</evidence>
<gene>
    <name evidence="12" type="primary">LOC104962610</name>
</gene>
<dbReference type="RefSeq" id="XP_010789364.1">
    <property type="nucleotide sequence ID" value="XM_010791062.1"/>
</dbReference>
<keyword evidence="7 10" id="KW-0520">NAD</keyword>
<keyword evidence="4" id="KW-0548">Nucleotidyltransferase</keyword>
<dbReference type="GeneID" id="104962610"/>
<evidence type="ECO:0000256" key="10">
    <source>
        <dbReference type="RuleBase" id="RU361228"/>
    </source>
</evidence>
<evidence type="ECO:0000313" key="12">
    <source>
        <dbReference type="RefSeq" id="XP_010789364.1"/>
    </source>
</evidence>
<dbReference type="PRINTS" id="PR00970">
    <property type="entry name" value="RIBTRNSFRASE"/>
</dbReference>
<keyword evidence="3 10" id="KW-0808">Transferase</keyword>
<dbReference type="EC" id="2.4.2.31" evidence="10"/>
<evidence type="ECO:0000256" key="2">
    <source>
        <dbReference type="ARBA" id="ARBA00022676"/>
    </source>
</evidence>
<dbReference type="KEGG" id="ncc:104962610"/>
<dbReference type="Pfam" id="PF01129">
    <property type="entry name" value="ART"/>
    <property type="match status" value="1"/>
</dbReference>
<evidence type="ECO:0000256" key="1">
    <source>
        <dbReference type="ARBA" id="ARBA00009558"/>
    </source>
</evidence>
<dbReference type="PANTHER" id="PTHR10339:SF27">
    <property type="entry name" value="NAD(P)(+)--ARGININE ADP-RIBOSYLTRANSFERASE"/>
    <property type="match status" value="1"/>
</dbReference>
<sequence>NRAITRLDGFLPLDDAPDSVDDMYDGCKDSMKMEVQTYLQNEKNNDSTFKRAWDEGENKKKRGYKKGKRRSTSLGKEQAVAIYVYSLDNPNIYLDFNEAVRTQRNEYRTTFRYHALHFFLTDALQTLNAQKPEKERCLTVYRRSNRSFSQDVLNKVIRFGSFASSSRGWYPNAERFGDKSCFEIITCLGADVSVFSKLGESEREVLIPPYEAFKVTTIERRSAQKTLPCEVVYKLRSTEVTFSNL</sequence>
<name>A0A6I9PEX2_9TELE</name>
<evidence type="ECO:0000256" key="7">
    <source>
        <dbReference type="ARBA" id="ARBA00023027"/>
    </source>
</evidence>
<dbReference type="Proteomes" id="UP000504611">
    <property type="component" value="Unplaced"/>
</dbReference>
<keyword evidence="5" id="KW-0732">Signal</keyword>
<organism evidence="11 12">
    <name type="scientific">Notothenia coriiceps</name>
    <name type="common">black rockcod</name>
    <dbReference type="NCBI Taxonomy" id="8208"/>
    <lineage>
        <taxon>Eukaryota</taxon>
        <taxon>Metazoa</taxon>
        <taxon>Chordata</taxon>
        <taxon>Craniata</taxon>
        <taxon>Vertebrata</taxon>
        <taxon>Euteleostomi</taxon>
        <taxon>Actinopterygii</taxon>
        <taxon>Neopterygii</taxon>
        <taxon>Teleostei</taxon>
        <taxon>Neoteleostei</taxon>
        <taxon>Acanthomorphata</taxon>
        <taxon>Eupercaria</taxon>
        <taxon>Perciformes</taxon>
        <taxon>Notothenioidei</taxon>
        <taxon>Nototheniidae</taxon>
        <taxon>Notothenia</taxon>
    </lineage>
</organism>
<feature type="non-terminal residue" evidence="12">
    <location>
        <position position="245"/>
    </location>
</feature>
<keyword evidence="11" id="KW-1185">Reference proteome</keyword>
<dbReference type="Gene3D" id="3.90.176.10">
    <property type="entry name" value="Toxin ADP-ribosyltransferase, Chain A, domain 1"/>
    <property type="match status" value="1"/>
</dbReference>
<evidence type="ECO:0000256" key="9">
    <source>
        <dbReference type="ARBA" id="ARBA00047597"/>
    </source>
</evidence>
<reference evidence="12" key="1">
    <citation type="submission" date="2025-08" db="UniProtKB">
        <authorList>
            <consortium name="RefSeq"/>
        </authorList>
    </citation>
    <scope>IDENTIFICATION</scope>
    <source>
        <tissue evidence="12">Muscle</tissue>
    </source>
</reference>
<dbReference type="GO" id="GO:0003950">
    <property type="term" value="F:NAD+ poly-ADP-ribosyltransferase activity"/>
    <property type="evidence" value="ECO:0007669"/>
    <property type="project" value="TreeGrafter"/>
</dbReference>
<evidence type="ECO:0000256" key="3">
    <source>
        <dbReference type="ARBA" id="ARBA00022679"/>
    </source>
</evidence>
<evidence type="ECO:0000313" key="11">
    <source>
        <dbReference type="Proteomes" id="UP000504611"/>
    </source>
</evidence>
<dbReference type="GO" id="GO:0106274">
    <property type="term" value="F:NAD+-protein-arginine ADP-ribosyltransferase activity"/>
    <property type="evidence" value="ECO:0007669"/>
    <property type="project" value="UniProtKB-EC"/>
</dbReference>
<feature type="non-terminal residue" evidence="12">
    <location>
        <position position="1"/>
    </location>
</feature>
<evidence type="ECO:0000256" key="4">
    <source>
        <dbReference type="ARBA" id="ARBA00022695"/>
    </source>
</evidence>
<dbReference type="PROSITE" id="PS51996">
    <property type="entry name" value="TR_MART"/>
    <property type="match status" value="1"/>
</dbReference>
<comment type="similarity">
    <text evidence="1 10">Belongs to the Arg-specific ADP-ribosyltransferase family.</text>
</comment>
<dbReference type="FunFam" id="3.90.176.10:FF:000001">
    <property type="entry name" value="NAD(P)(+)--arginine ADP-ribosyltransferase"/>
    <property type="match status" value="1"/>
</dbReference>
<comment type="catalytic activity">
    <reaction evidence="9 10">
        <text>L-arginyl-[protein] + NAD(+) = N(omega)-(ADP-D-ribosyl)-L-arginyl-[protein] + nicotinamide + H(+)</text>
        <dbReference type="Rhea" id="RHEA:19149"/>
        <dbReference type="Rhea" id="RHEA-COMP:10532"/>
        <dbReference type="Rhea" id="RHEA-COMP:15087"/>
        <dbReference type="ChEBI" id="CHEBI:15378"/>
        <dbReference type="ChEBI" id="CHEBI:17154"/>
        <dbReference type="ChEBI" id="CHEBI:29965"/>
        <dbReference type="ChEBI" id="CHEBI:57540"/>
        <dbReference type="ChEBI" id="CHEBI:142554"/>
        <dbReference type="EC" id="2.4.2.31"/>
    </reaction>
</comment>
<dbReference type="InterPro" id="IPR000768">
    <property type="entry name" value="ART"/>
</dbReference>
<protein>
    <recommendedName>
        <fullName evidence="10">NAD(P)(+)--arginine ADP-ribosyltransferase</fullName>
        <ecNumber evidence="10">2.4.2.31</ecNumber>
    </recommendedName>
    <alternativeName>
        <fullName evidence="10">Mono(ADP-ribosyl)transferase</fullName>
    </alternativeName>
</protein>
<evidence type="ECO:0000256" key="8">
    <source>
        <dbReference type="ARBA" id="ARBA00023157"/>
    </source>
</evidence>
<evidence type="ECO:0000256" key="5">
    <source>
        <dbReference type="ARBA" id="ARBA00022729"/>
    </source>
</evidence>
<keyword evidence="8" id="KW-1015">Disulfide bond</keyword>
<proteinExistence type="inferred from homology"/>